<evidence type="ECO:0000313" key="9">
    <source>
        <dbReference type="Proteomes" id="UP000289859"/>
    </source>
</evidence>
<feature type="coiled-coil region" evidence="6">
    <location>
        <begin position="343"/>
        <end position="370"/>
    </location>
</feature>
<dbReference type="GO" id="GO:0009279">
    <property type="term" value="C:cell outer membrane"/>
    <property type="evidence" value="ECO:0007669"/>
    <property type="project" value="UniProtKB-SubCell"/>
</dbReference>
<feature type="signal peptide" evidence="7">
    <location>
        <begin position="1"/>
        <end position="20"/>
    </location>
</feature>
<evidence type="ECO:0000256" key="1">
    <source>
        <dbReference type="ARBA" id="ARBA00004442"/>
    </source>
</evidence>
<keyword evidence="7" id="KW-0732">Signal</keyword>
<dbReference type="OrthoDB" id="1091220at2"/>
<keyword evidence="4" id="KW-0472">Membrane</keyword>
<comment type="caution">
    <text evidence="8">The sequence shown here is derived from an EMBL/GenBank/DDBJ whole genome shotgun (WGS) entry which is preliminary data.</text>
</comment>
<keyword evidence="9" id="KW-1185">Reference proteome</keyword>
<name>A0A4Q0P558_9FLAO</name>
<protein>
    <submittedName>
        <fullName evidence="8">Outer membrane protein TolC</fullName>
    </submittedName>
</protein>
<evidence type="ECO:0000256" key="2">
    <source>
        <dbReference type="ARBA" id="ARBA00022452"/>
    </source>
</evidence>
<evidence type="ECO:0000256" key="7">
    <source>
        <dbReference type="SAM" id="SignalP"/>
    </source>
</evidence>
<keyword evidence="6" id="KW-0175">Coiled coil</keyword>
<dbReference type="Gene3D" id="1.20.1600.10">
    <property type="entry name" value="Outer membrane efflux proteins (OEP)"/>
    <property type="match status" value="1"/>
</dbReference>
<dbReference type="GO" id="GO:0015288">
    <property type="term" value="F:porin activity"/>
    <property type="evidence" value="ECO:0007669"/>
    <property type="project" value="TreeGrafter"/>
</dbReference>
<evidence type="ECO:0000256" key="5">
    <source>
        <dbReference type="ARBA" id="ARBA00023237"/>
    </source>
</evidence>
<dbReference type="RefSeq" id="WP_128765447.1">
    <property type="nucleotide sequence ID" value="NZ_JBHUOO010000036.1"/>
</dbReference>
<evidence type="ECO:0000256" key="3">
    <source>
        <dbReference type="ARBA" id="ARBA00022692"/>
    </source>
</evidence>
<evidence type="ECO:0000256" key="6">
    <source>
        <dbReference type="SAM" id="Coils"/>
    </source>
</evidence>
<dbReference type="AlphaFoldDB" id="A0A4Q0P558"/>
<gene>
    <name evidence="8" type="ORF">DSM02_1985</name>
</gene>
<evidence type="ECO:0000313" key="8">
    <source>
        <dbReference type="EMBL" id="RXG21740.1"/>
    </source>
</evidence>
<keyword evidence="5" id="KW-0998">Cell outer membrane</keyword>
<accession>A0A4Q0P558</accession>
<dbReference type="SUPFAM" id="SSF56954">
    <property type="entry name" value="Outer membrane efflux proteins (OEP)"/>
    <property type="match status" value="1"/>
</dbReference>
<dbReference type="EMBL" id="QOVK01000007">
    <property type="protein sequence ID" value="RXG21740.1"/>
    <property type="molecule type" value="Genomic_DNA"/>
</dbReference>
<feature type="chain" id="PRO_5020376662" evidence="7">
    <location>
        <begin position="21"/>
        <end position="428"/>
    </location>
</feature>
<dbReference type="GO" id="GO:1990281">
    <property type="term" value="C:efflux pump complex"/>
    <property type="evidence" value="ECO:0007669"/>
    <property type="project" value="TreeGrafter"/>
</dbReference>
<organism evidence="8 9">
    <name type="scientific">Leeuwenhoekiella polynyae</name>
    <dbReference type="NCBI Taxonomy" id="1550906"/>
    <lineage>
        <taxon>Bacteria</taxon>
        <taxon>Pseudomonadati</taxon>
        <taxon>Bacteroidota</taxon>
        <taxon>Flavobacteriia</taxon>
        <taxon>Flavobacteriales</taxon>
        <taxon>Flavobacteriaceae</taxon>
        <taxon>Leeuwenhoekiella</taxon>
    </lineage>
</organism>
<dbReference type="Proteomes" id="UP000289859">
    <property type="component" value="Unassembled WGS sequence"/>
</dbReference>
<reference evidence="8 9" key="1">
    <citation type="submission" date="2018-07" db="EMBL/GenBank/DDBJ databases">
        <title>Leeuwenhoekiella genomics.</title>
        <authorList>
            <person name="Tahon G."/>
            <person name="Willems A."/>
        </authorList>
    </citation>
    <scope>NUCLEOTIDE SEQUENCE [LARGE SCALE GENOMIC DNA]</scope>
    <source>
        <strain evidence="8 9">LMG 29608</strain>
    </source>
</reference>
<proteinExistence type="predicted"/>
<dbReference type="PANTHER" id="PTHR30026:SF20">
    <property type="entry name" value="OUTER MEMBRANE PROTEIN TOLC"/>
    <property type="match status" value="1"/>
</dbReference>
<keyword evidence="2" id="KW-1134">Transmembrane beta strand</keyword>
<dbReference type="PANTHER" id="PTHR30026">
    <property type="entry name" value="OUTER MEMBRANE PROTEIN TOLC"/>
    <property type="match status" value="1"/>
</dbReference>
<sequence length="428" mass="48626">MFWRSRILILAFFLFQFINAQRTANLDFFIAQALANAPALSENENLQKIGALQESIIKAQQNSFQVNATSDVLFAPYFNNNGRVISTSIAPSSSAYGYDVGITNGGLYSAQLNVTKQLFNKAATANLLFQNKIKNNTLSLSAQEVEHNLKKTISDAYVTAYQLQLQEQFTQEILKDLQNRLQVIEVLVKHAILQESDYLFLQLDIDSKKLELKQIQSNLRVALNQVFTLSGITSQANIIISEPHFNTASSAKKENFYLRKFKNDSLQIKADEAVFDNAYKPQITAYGNTGLNAVEIPNITHKIGMSAGLQISIPIYDGKQRKFTHQQNLLKEQNLEFYKTNAAVQLTNNLQSITNQLDALSENKLLLDNQLKKQQSILEIYKGKLVQGQISIVDYLNVIQSYKLNKYTQIQMQTNIWLLQNQYNFINW</sequence>
<evidence type="ECO:0000256" key="4">
    <source>
        <dbReference type="ARBA" id="ARBA00023136"/>
    </source>
</evidence>
<dbReference type="InterPro" id="IPR051906">
    <property type="entry name" value="TolC-like"/>
</dbReference>
<dbReference type="GO" id="GO:0015562">
    <property type="term" value="F:efflux transmembrane transporter activity"/>
    <property type="evidence" value="ECO:0007669"/>
    <property type="project" value="InterPro"/>
</dbReference>
<comment type="subcellular location">
    <subcellularLocation>
        <location evidence="1">Cell outer membrane</location>
    </subcellularLocation>
</comment>
<keyword evidence="3" id="KW-0812">Transmembrane</keyword>